<feature type="non-terminal residue" evidence="2">
    <location>
        <position position="1540"/>
    </location>
</feature>
<proteinExistence type="predicted"/>
<dbReference type="PROSITE" id="PS00022">
    <property type="entry name" value="EGF_1"/>
    <property type="match status" value="1"/>
</dbReference>
<dbReference type="OMA" id="VINCTIL"/>
<protein>
    <submittedName>
        <fullName evidence="2">DGF-1-like protein, putative</fullName>
    </submittedName>
</protein>
<sequence>CTNITLLRVTLTGSDAQFVINLPDMNPGVVRVDVINCTILNMAEVVLLGWSTTYVSVLTHQLTINIDGVRADVAGFGFSLGFPVGTAIVINNSVFTHTNVARTHYALPSGDYNGIGVNIATYNLQLNGSSFAIVNSNLTTRSSTNVVLSTSTGLTNGSMFLILNSTLSSTTYGVYASGSTSLNNLSAVVFRQCYIVGTIDFVVADLYLLSSFNVIDVVFVPTDSQPNSLVFDTRLTLNSASVLRLIRYTHWYNGGTSVARLATFSVPNGTVVVVGFQATAASRFWYISNPLSSTTMQVVVGCSFYNNVASPTTLSGWGIAASTVQACSTCVADATCFMPNTIAFNATTCTCTCAPGAKPPDCLPYPLDIPSAYPAVYQGTIFSNNTWTLAATHQSLTFINVVFSNTSATLGSQHHLDITSMAQGNVTITIQDSMITGGSVVYFNGGFVAVNPLQTVTILIRNVTVTQGVLVFLGKFTGSSSISITNSSFLNNVAPPTPTMSWLVDTTISSLNAADVLRLASYRASIVIYTVTLDTLSSFVLANSTLTADGFSISSTTTASTASPIATIGSLTLSTSASFVITGCVLQAWTPFIGTAAASSIFIWSAVQLTAGSVLAIVGTYATAPVYTESSIAVAASSIVAFHGVVIGNTYFESLPVSAMSPIYSTSSISLDSTSTFMLSSFIGDGQTALMVAAGSVAVPSGARWIMVNTSYTGSVLLQFASTTGGFPGFSASCVRVALATVLASSSSFTGIVPVVPPSVADCTSSYCTNTSSCIQLGAVAEFNSSTCSCTCATGGVGIHCSPTLSASAAFDSTLWTSLPTPPAPVTPNYLLDGATVVNTTLSLGTGAVSITIRNVVVSGPTAAIRVHLSVMQPRAAGTSAQVLVTNVTLLNGAVLYIVGSAGGPSYVHPNLVVNVSGVSMLNGALVLARSLPMGCTLLVEDINAISTTALAPVSPPFITSDPVRQGASLYFLGFTATDNASCLLRRINISTNITTSNSVMVIGTLLVSRNSSMTLHGWTLVCSLQSCFRTPVAGNGVEVRLSSTLFVDHWVASAPASVFGLHWLLVANSSQLVMRDVSAETPTLLLVFSGITSLINDGAMLMLVDVSITAFSAAVAASTPSVASLLHAGSGIVLTSQSILMLRNTGARVQAAAVNLGAGGSITSSRVVLMCNRFGRLMQDATLGGNYVLLGSSALSSTYVTVAACNNNNSCNDIGASCFPAATASVASSRNPIIGASCSCTCNPNNTANGELCLLRPLWYLDRIIRSVLSNTSSSGAATSLQQSGVVTSTLYVNRTSLGDVDIVTLSNVTIIGPARLVIDVGSLTYGAYGVNSSRPALVVNITNVTLISTSLSVLCSAMPLPNGRPMQLNIVGLQATESYIHFAGTPPPYSTITIVSSSTLTTGAAQTAMSSILAMIAPSLPTNVGVTTAAILLDAFGIVSGSTFVMSNTTIELPFGETAALAAQNDLWISRFSQFTVTANVHVAQHTLLATQSAILVEGTNSILLVQNHTHRPSGGGSIIRSLAVSVISSGYIVLRYV</sequence>
<reference evidence="3" key="1">
    <citation type="submission" date="2015-09" db="EMBL/GenBank/DDBJ databases">
        <authorList>
            <consortium name="Pathogen Informatics"/>
        </authorList>
    </citation>
    <scope>NUCLEOTIDE SEQUENCE [LARGE SCALE GENOMIC DNA]</scope>
    <source>
        <strain evidence="3">Lake Konstanz</strain>
    </source>
</reference>
<gene>
    <name evidence="2" type="ORF">BSAL_72995</name>
</gene>
<dbReference type="EMBL" id="CYKH01000596">
    <property type="protein sequence ID" value="CUG06526.1"/>
    <property type="molecule type" value="Genomic_DNA"/>
</dbReference>
<dbReference type="OrthoDB" id="250307at2759"/>
<dbReference type="InterPro" id="IPR053915">
    <property type="entry name" value="DGF-1_b-sheet_dom"/>
</dbReference>
<organism evidence="2 3">
    <name type="scientific">Bodo saltans</name>
    <name type="common">Flagellated protozoan</name>
    <dbReference type="NCBI Taxonomy" id="75058"/>
    <lineage>
        <taxon>Eukaryota</taxon>
        <taxon>Discoba</taxon>
        <taxon>Euglenozoa</taxon>
        <taxon>Kinetoplastea</taxon>
        <taxon>Metakinetoplastina</taxon>
        <taxon>Eubodonida</taxon>
        <taxon>Bodonidae</taxon>
        <taxon>Bodo</taxon>
    </lineage>
</organism>
<evidence type="ECO:0000313" key="3">
    <source>
        <dbReference type="Proteomes" id="UP000051952"/>
    </source>
</evidence>
<evidence type="ECO:0000313" key="2">
    <source>
        <dbReference type="EMBL" id="CUG06526.1"/>
    </source>
</evidence>
<dbReference type="Proteomes" id="UP000051952">
    <property type="component" value="Unassembled WGS sequence"/>
</dbReference>
<name>A0A0S4IXY2_BODSA</name>
<evidence type="ECO:0000259" key="1">
    <source>
        <dbReference type="PROSITE" id="PS00022"/>
    </source>
</evidence>
<dbReference type="Pfam" id="PF22274">
    <property type="entry name" value="DGF-1_beta-sheet"/>
    <property type="match status" value="3"/>
</dbReference>
<accession>A0A0S4IXY2</accession>
<dbReference type="InterPro" id="IPR000742">
    <property type="entry name" value="EGF"/>
</dbReference>
<dbReference type="VEuPathDB" id="TriTrypDB:BSAL_72995"/>
<feature type="non-terminal residue" evidence="2">
    <location>
        <position position="1"/>
    </location>
</feature>
<feature type="domain" description="EGF-like" evidence="1">
    <location>
        <begin position="790"/>
        <end position="801"/>
    </location>
</feature>
<keyword evidence="3" id="KW-1185">Reference proteome</keyword>